<dbReference type="RefSeq" id="WP_118107318.1">
    <property type="nucleotide sequence ID" value="NZ_QRPC01000010.1"/>
</dbReference>
<dbReference type="Proteomes" id="UP000283426">
    <property type="component" value="Unassembled WGS sequence"/>
</dbReference>
<name>A0A412WRP8_9BACT</name>
<organism evidence="1 2">
    <name type="scientific">Odoribacter splanchnicus</name>
    <dbReference type="NCBI Taxonomy" id="28118"/>
    <lineage>
        <taxon>Bacteria</taxon>
        <taxon>Pseudomonadati</taxon>
        <taxon>Bacteroidota</taxon>
        <taxon>Bacteroidia</taxon>
        <taxon>Bacteroidales</taxon>
        <taxon>Odoribacteraceae</taxon>
        <taxon>Odoribacter</taxon>
    </lineage>
</organism>
<dbReference type="InterPro" id="IPR011664">
    <property type="entry name" value="Abi_system_AbiD/AbiF-like"/>
</dbReference>
<proteinExistence type="predicted"/>
<protein>
    <submittedName>
        <fullName evidence="1">Abi family protein</fullName>
    </submittedName>
</protein>
<accession>A0A412WRP8</accession>
<gene>
    <name evidence="1" type="ORF">DWW24_03210</name>
</gene>
<sequence length="303" mass="35908">MTKRNFGKDYKTPRELVTLLENRGLIINDRQKAQLYLESIGYYRLSAYMHPLLKPPKILHLYKEGATFNKVMMLYRFDKKLRLLLFNEIEKIEIAVREAVMNMTAERTGDIYWLTNSALFRDQSIFVNSMAMLSKEYERSTEDFIEHFKRTYTEPFPPAWILGELLPMGSVNMYYRNLKDKGLKKQIAKRFCLHAPVFESWLSVLTLTRNACCHHARVWNKVNKIIPNDMRGMTRPWITIPADKRRIYYNMCIIKYFLDIISPNNDMLDKMHNLFSKFPEIDLAALGFPVGWEQEPLWIQANN</sequence>
<evidence type="ECO:0000313" key="2">
    <source>
        <dbReference type="Proteomes" id="UP000283426"/>
    </source>
</evidence>
<dbReference type="Pfam" id="PF07751">
    <property type="entry name" value="Abi_2"/>
    <property type="match status" value="1"/>
</dbReference>
<evidence type="ECO:0000313" key="1">
    <source>
        <dbReference type="EMBL" id="RGV29893.1"/>
    </source>
</evidence>
<dbReference type="EMBL" id="QRYW01000005">
    <property type="protein sequence ID" value="RGV29893.1"/>
    <property type="molecule type" value="Genomic_DNA"/>
</dbReference>
<dbReference type="AlphaFoldDB" id="A0A412WRP8"/>
<comment type="caution">
    <text evidence="1">The sequence shown here is derived from an EMBL/GenBank/DDBJ whole genome shotgun (WGS) entry which is preliminary data.</text>
</comment>
<reference evidence="1 2" key="1">
    <citation type="submission" date="2018-08" db="EMBL/GenBank/DDBJ databases">
        <title>A genome reference for cultivated species of the human gut microbiota.</title>
        <authorList>
            <person name="Zou Y."/>
            <person name="Xue W."/>
            <person name="Luo G."/>
        </authorList>
    </citation>
    <scope>NUCLEOTIDE SEQUENCE [LARGE SCALE GENOMIC DNA]</scope>
    <source>
        <strain evidence="1 2">AF14-6AC</strain>
    </source>
</reference>